<sequence length="124" mass="14432">QFLSSNTKDNKARFLNIIRNQVFNYIFYTFLLLHVCTASQVVTVTGRIGFEVQEYDVSCKHNETDLSRTIFKAVKRVKSMSSKLPRTISKTGSFQRTVSHIWNGTLSRISRSNLRLHFEECHQE</sequence>
<organism evidence="1 2">
    <name type="scientific">Romanomermis culicivorax</name>
    <name type="common">Nematode worm</name>
    <dbReference type="NCBI Taxonomy" id="13658"/>
    <lineage>
        <taxon>Eukaryota</taxon>
        <taxon>Metazoa</taxon>
        <taxon>Ecdysozoa</taxon>
        <taxon>Nematoda</taxon>
        <taxon>Enoplea</taxon>
        <taxon>Dorylaimia</taxon>
        <taxon>Mermithida</taxon>
        <taxon>Mermithoidea</taxon>
        <taxon>Mermithidae</taxon>
        <taxon>Romanomermis</taxon>
    </lineage>
</organism>
<keyword evidence="1" id="KW-1185">Reference proteome</keyword>
<dbReference type="WBParaSite" id="nRc.2.0.1.t43690-RA">
    <property type="protein sequence ID" value="nRc.2.0.1.t43690-RA"/>
    <property type="gene ID" value="nRc.2.0.1.g43690"/>
</dbReference>
<reference evidence="2" key="1">
    <citation type="submission" date="2022-11" db="UniProtKB">
        <authorList>
            <consortium name="WormBaseParasite"/>
        </authorList>
    </citation>
    <scope>IDENTIFICATION</scope>
</reference>
<dbReference type="AlphaFoldDB" id="A0A915KZS6"/>
<evidence type="ECO:0000313" key="2">
    <source>
        <dbReference type="WBParaSite" id="nRc.2.0.1.t43690-RA"/>
    </source>
</evidence>
<protein>
    <submittedName>
        <fullName evidence="2">Uncharacterized protein</fullName>
    </submittedName>
</protein>
<proteinExistence type="predicted"/>
<evidence type="ECO:0000313" key="1">
    <source>
        <dbReference type="Proteomes" id="UP000887565"/>
    </source>
</evidence>
<accession>A0A915KZS6</accession>
<name>A0A915KZS6_ROMCU</name>
<dbReference type="Proteomes" id="UP000887565">
    <property type="component" value="Unplaced"/>
</dbReference>